<dbReference type="InterPro" id="IPR016169">
    <property type="entry name" value="FAD-bd_PCMH_sub2"/>
</dbReference>
<dbReference type="Proteomes" id="UP001203423">
    <property type="component" value="Unassembled WGS sequence"/>
</dbReference>
<dbReference type="PROSITE" id="PS51387">
    <property type="entry name" value="FAD_PCMH"/>
    <property type="match status" value="1"/>
</dbReference>
<dbReference type="InterPro" id="IPR016166">
    <property type="entry name" value="FAD-bd_PCMH"/>
</dbReference>
<sequence>MMSIQIDDPLVELSSYLAAAQQYPTLLNRHSLDASQALYFEQSRQVFNRRFDLMPLGIVMVENTEQVSLVIKFANTHDIAITVRSGGHDHEGESVATGKLLIDFCKMRNVNIQCGGTNKVDIQPGARFCHIKSVLDNANLSIPHGTCQTVAIAGYAMGGGWGPWTRKYGMACEHLIGATLVLGDGSIEHVSITDAPDLDKGKLLWAIRGGGGLSYGIVTSLTFQAFELPELAFSFTIQSEHWDLFEHIPAIYILQAWEQAIADNNNPGLIGTNLKMDAIGLANGAIPDPHAVLSWQFNGHFGGTEQELAAMIISWINNFQRHLFVNVDPHLNQDNQKIIKKWVNQQMMHIGRVVRHHRKNRQGYQLDFDAWERGFKKHHIRLETDEPAPHKLTSKLAQKSWNDASRQALICSLQSRHLALIETKSNINTYITLGAICGQYYQENPEGGPKGSSFPYKDRLFTVQYQAWWDQIGVDSNGDRVSAQNQNETRFFENRAQDWIEECRYADIPHTYGAFISFKDAAIPTSDYFLENYEKLMAIKLTYSKDDHCLLRSRKTII</sequence>
<evidence type="ECO:0000256" key="1">
    <source>
        <dbReference type="ARBA" id="ARBA00001974"/>
    </source>
</evidence>
<dbReference type="PANTHER" id="PTHR42973">
    <property type="entry name" value="BINDING OXIDOREDUCTASE, PUTATIVE (AFU_ORTHOLOGUE AFUA_1G17690)-RELATED"/>
    <property type="match status" value="1"/>
</dbReference>
<gene>
    <name evidence="7" type="ORF">L2764_17765</name>
</gene>
<dbReference type="PANTHER" id="PTHR42973:SF39">
    <property type="entry name" value="FAD-BINDING PCMH-TYPE DOMAIN-CONTAINING PROTEIN"/>
    <property type="match status" value="1"/>
</dbReference>
<dbReference type="Gene3D" id="3.30.465.10">
    <property type="match status" value="1"/>
</dbReference>
<evidence type="ECO:0000256" key="4">
    <source>
        <dbReference type="ARBA" id="ARBA00022827"/>
    </source>
</evidence>
<reference evidence="7 8" key="1">
    <citation type="submission" date="2022-01" db="EMBL/GenBank/DDBJ databases">
        <title>Whole genome-based taxonomy of the Shewanellaceae.</title>
        <authorList>
            <person name="Martin-Rodriguez A.J."/>
        </authorList>
    </citation>
    <scope>NUCLEOTIDE SEQUENCE [LARGE SCALE GENOMIC DNA]</scope>
    <source>
        <strain evidence="7 8">DSM 17177</strain>
    </source>
</reference>
<evidence type="ECO:0000259" key="6">
    <source>
        <dbReference type="PROSITE" id="PS51387"/>
    </source>
</evidence>
<comment type="similarity">
    <text evidence="2">Belongs to the oxygen-dependent FAD-linked oxidoreductase family.</text>
</comment>
<comment type="cofactor">
    <cofactor evidence="1">
        <name>FAD</name>
        <dbReference type="ChEBI" id="CHEBI:57692"/>
    </cofactor>
</comment>
<proteinExistence type="inferred from homology"/>
<dbReference type="Pfam" id="PF01565">
    <property type="entry name" value="FAD_binding_4"/>
    <property type="match status" value="1"/>
</dbReference>
<evidence type="ECO:0000313" key="8">
    <source>
        <dbReference type="Proteomes" id="UP001203423"/>
    </source>
</evidence>
<dbReference type="EMBL" id="JAKIKS010000081">
    <property type="protein sequence ID" value="MCL1126276.1"/>
    <property type="molecule type" value="Genomic_DNA"/>
</dbReference>
<evidence type="ECO:0000256" key="2">
    <source>
        <dbReference type="ARBA" id="ARBA00005466"/>
    </source>
</evidence>
<keyword evidence="4" id="KW-0274">FAD</keyword>
<dbReference type="Gene3D" id="3.40.462.20">
    <property type="match status" value="1"/>
</dbReference>
<protein>
    <submittedName>
        <fullName evidence="7">FAD-dependent oxidoreductase</fullName>
    </submittedName>
</protein>
<dbReference type="InterPro" id="IPR036318">
    <property type="entry name" value="FAD-bd_PCMH-like_sf"/>
</dbReference>
<evidence type="ECO:0000313" key="7">
    <source>
        <dbReference type="EMBL" id="MCL1126276.1"/>
    </source>
</evidence>
<keyword evidence="3" id="KW-0285">Flavoprotein</keyword>
<dbReference type="SUPFAM" id="SSF56176">
    <property type="entry name" value="FAD-binding/transporter-associated domain-like"/>
    <property type="match status" value="1"/>
</dbReference>
<comment type="caution">
    <text evidence="7">The sequence shown here is derived from an EMBL/GenBank/DDBJ whole genome shotgun (WGS) entry which is preliminary data.</text>
</comment>
<organism evidence="7 8">
    <name type="scientific">Shewanella surugensis</name>
    <dbReference type="NCBI Taxonomy" id="212020"/>
    <lineage>
        <taxon>Bacteria</taxon>
        <taxon>Pseudomonadati</taxon>
        <taxon>Pseudomonadota</taxon>
        <taxon>Gammaproteobacteria</taxon>
        <taxon>Alteromonadales</taxon>
        <taxon>Shewanellaceae</taxon>
        <taxon>Shewanella</taxon>
    </lineage>
</organism>
<keyword evidence="5" id="KW-0560">Oxidoreductase</keyword>
<dbReference type="RefSeq" id="WP_248941666.1">
    <property type="nucleotide sequence ID" value="NZ_JAKIKS010000081.1"/>
</dbReference>
<evidence type="ECO:0000256" key="3">
    <source>
        <dbReference type="ARBA" id="ARBA00022630"/>
    </source>
</evidence>
<dbReference type="InterPro" id="IPR006094">
    <property type="entry name" value="Oxid_FAD_bind_N"/>
</dbReference>
<accession>A0ABT0LGH8</accession>
<name>A0ABT0LGH8_9GAMM</name>
<dbReference type="InterPro" id="IPR050416">
    <property type="entry name" value="FAD-linked_Oxidoreductase"/>
</dbReference>
<feature type="domain" description="FAD-binding PCMH-type" evidence="6">
    <location>
        <begin position="51"/>
        <end position="228"/>
    </location>
</feature>
<keyword evidence="8" id="KW-1185">Reference proteome</keyword>
<evidence type="ECO:0000256" key="5">
    <source>
        <dbReference type="ARBA" id="ARBA00023002"/>
    </source>
</evidence>